<name>C1FE81_MICCC</name>
<dbReference type="AlphaFoldDB" id="C1FE81"/>
<keyword evidence="1" id="KW-0472">Membrane</keyword>
<organism evidence="2 3">
    <name type="scientific">Micromonas commoda (strain RCC299 / NOUM17 / CCMP2709)</name>
    <name type="common">Picoplanktonic green alga</name>
    <dbReference type="NCBI Taxonomy" id="296587"/>
    <lineage>
        <taxon>Eukaryota</taxon>
        <taxon>Viridiplantae</taxon>
        <taxon>Chlorophyta</taxon>
        <taxon>Mamiellophyceae</taxon>
        <taxon>Mamiellales</taxon>
        <taxon>Mamiellaceae</taxon>
        <taxon>Micromonas</taxon>
    </lineage>
</organism>
<dbReference type="Proteomes" id="UP000002009">
    <property type="component" value="Chromosome 1"/>
</dbReference>
<keyword evidence="1" id="KW-1133">Transmembrane helix</keyword>
<dbReference type="InParanoid" id="C1FE81"/>
<dbReference type="KEGG" id="mis:MICPUN_55348"/>
<accession>C1FE81</accession>
<dbReference type="GeneID" id="8250581"/>
<evidence type="ECO:0000256" key="1">
    <source>
        <dbReference type="SAM" id="Phobius"/>
    </source>
</evidence>
<gene>
    <name evidence="2" type="ORF">MICPUN_55348</name>
</gene>
<evidence type="ECO:0000313" key="3">
    <source>
        <dbReference type="Proteomes" id="UP000002009"/>
    </source>
</evidence>
<reference evidence="2 3" key="1">
    <citation type="journal article" date="2009" name="Science">
        <title>Green evolution and dynamic adaptations revealed by genomes of the marine picoeukaryotes Micromonas.</title>
        <authorList>
            <person name="Worden A.Z."/>
            <person name="Lee J.H."/>
            <person name="Mock T."/>
            <person name="Rouze P."/>
            <person name="Simmons M.P."/>
            <person name="Aerts A.L."/>
            <person name="Allen A.E."/>
            <person name="Cuvelier M.L."/>
            <person name="Derelle E."/>
            <person name="Everett M.V."/>
            <person name="Foulon E."/>
            <person name="Grimwood J."/>
            <person name="Gundlach H."/>
            <person name="Henrissat B."/>
            <person name="Napoli C."/>
            <person name="McDonald S.M."/>
            <person name="Parker M.S."/>
            <person name="Rombauts S."/>
            <person name="Salamov A."/>
            <person name="Von Dassow P."/>
            <person name="Badger J.H."/>
            <person name="Coutinho P.M."/>
            <person name="Demir E."/>
            <person name="Dubchak I."/>
            <person name="Gentemann C."/>
            <person name="Eikrem W."/>
            <person name="Gready J.E."/>
            <person name="John U."/>
            <person name="Lanier W."/>
            <person name="Lindquist E.A."/>
            <person name="Lucas S."/>
            <person name="Mayer K.F."/>
            <person name="Moreau H."/>
            <person name="Not F."/>
            <person name="Otillar R."/>
            <person name="Panaud O."/>
            <person name="Pangilinan J."/>
            <person name="Paulsen I."/>
            <person name="Piegu B."/>
            <person name="Poliakov A."/>
            <person name="Robbens S."/>
            <person name="Schmutz J."/>
            <person name="Toulza E."/>
            <person name="Wyss T."/>
            <person name="Zelensky A."/>
            <person name="Zhou K."/>
            <person name="Armbrust E.V."/>
            <person name="Bhattacharya D."/>
            <person name="Goodenough U.W."/>
            <person name="Van de Peer Y."/>
            <person name="Grigoriev I.V."/>
        </authorList>
    </citation>
    <scope>NUCLEOTIDE SEQUENCE [LARGE SCALE GENOMIC DNA]</scope>
    <source>
        <strain evidence="3">RCC299 / NOUM17</strain>
    </source>
</reference>
<feature type="transmembrane region" description="Helical" evidence="1">
    <location>
        <begin position="26"/>
        <end position="45"/>
    </location>
</feature>
<dbReference type="RefSeq" id="XP_002507662.1">
    <property type="nucleotide sequence ID" value="XM_002507616.1"/>
</dbReference>
<proteinExistence type="predicted"/>
<sequence>MTLDLPLVIHEYVRKMLRDASVGMKAFLLDEFTVGLTVVMMYLFLTFPFRR</sequence>
<keyword evidence="1" id="KW-0812">Transmembrane</keyword>
<dbReference type="EMBL" id="CP001574">
    <property type="protein sequence ID" value="ACO68920.1"/>
    <property type="molecule type" value="Genomic_DNA"/>
</dbReference>
<protein>
    <submittedName>
        <fullName evidence="2">Uncharacterized protein</fullName>
    </submittedName>
</protein>
<keyword evidence="3" id="KW-1185">Reference proteome</keyword>
<evidence type="ECO:0000313" key="2">
    <source>
        <dbReference type="EMBL" id="ACO68920.1"/>
    </source>
</evidence>